<dbReference type="EMBL" id="AP013058">
    <property type="protein sequence ID" value="BAN23886.1"/>
    <property type="molecule type" value="Genomic_DNA"/>
</dbReference>
<dbReference type="KEGG" id="buo:BRPE64_ACDS21320"/>
<dbReference type="PATRIC" id="fig|758793.3.peg.2137"/>
<accession>R4WXR4</accession>
<gene>
    <name evidence="1" type="ORF">BRPE64_ACDS21320</name>
</gene>
<evidence type="ECO:0000313" key="1">
    <source>
        <dbReference type="EMBL" id="BAN23886.1"/>
    </source>
</evidence>
<evidence type="ECO:0000313" key="2">
    <source>
        <dbReference type="Proteomes" id="UP000013966"/>
    </source>
</evidence>
<dbReference type="Proteomes" id="UP000013966">
    <property type="component" value="Chromosome 1"/>
</dbReference>
<organism evidence="1 2">
    <name type="scientific">Caballeronia insecticola</name>
    <dbReference type="NCBI Taxonomy" id="758793"/>
    <lineage>
        <taxon>Bacteria</taxon>
        <taxon>Pseudomonadati</taxon>
        <taxon>Pseudomonadota</taxon>
        <taxon>Betaproteobacteria</taxon>
        <taxon>Burkholderiales</taxon>
        <taxon>Burkholderiaceae</taxon>
        <taxon>Caballeronia</taxon>
    </lineage>
</organism>
<protein>
    <submittedName>
        <fullName evidence="1">Uncharacterized protein</fullName>
    </submittedName>
</protein>
<dbReference type="AlphaFoldDB" id="R4WXR4"/>
<name>R4WXR4_9BURK</name>
<dbReference type="STRING" id="758793.BRPE64_ACDS21320"/>
<dbReference type="HOGENOM" id="CLU_942245_0_0_4"/>
<sequence>MTDNSRIGRPAQRDLTDKQRDQIFRVTNIGLKWIAGTMSMDEVQNELGKKAPLLPGDLQSYIYGFDGFGAAFDIETKWDLQKHHISRRFSLDVEDWITSNIPRETFEQNLGLHRVQRGELIDGVRKEVLNYFNRPILPTAFPNRVGLNLRLPLPDDLPFDVYVNLQYQRALDKPERSTFENTADFRSLEIERSYLTPEELQQRNDAKRQKYGYMGLCTGMICPETGYWEAWGANGPLDVELMKAGERYPTARNNLQTVKAGGPYAVDARYFWLCSTEQEDLAGARMVPLRRAQNG</sequence>
<dbReference type="RefSeq" id="WP_016346035.1">
    <property type="nucleotide sequence ID" value="NC_021287.1"/>
</dbReference>
<proteinExistence type="predicted"/>
<reference evidence="1 2" key="1">
    <citation type="journal article" date="2013" name="Genome Announc.">
        <title>Complete Genome Sequence of Burkholderia sp. Strain RPE64, Bacterial Symbiont of the Bean Bug Riptortus pedestris.</title>
        <authorList>
            <person name="Shibata T.F."/>
            <person name="Maeda T."/>
            <person name="Nikoh N."/>
            <person name="Yamaguchi K."/>
            <person name="Oshima K."/>
            <person name="Hattori M."/>
            <person name="Nishiyama T."/>
            <person name="Hasebe M."/>
            <person name="Fukatsu T."/>
            <person name="Kikuchi Y."/>
            <person name="Shigenobu S."/>
        </authorList>
    </citation>
    <scope>NUCLEOTIDE SEQUENCE [LARGE SCALE GENOMIC DNA]</scope>
</reference>
<keyword evidence="2" id="KW-1185">Reference proteome</keyword>
<reference evidence="1 2" key="2">
    <citation type="journal article" date="2018" name="Int. J. Syst. Evol. Microbiol.">
        <title>Burkholderia insecticola sp. nov., a gut symbiotic bacterium of the bean bug Riptortus pedestris.</title>
        <authorList>
            <person name="Takeshita K."/>
            <person name="Tamaki H."/>
            <person name="Ohbayashi T."/>
            <person name="Meng X.-Y."/>
            <person name="Sone T."/>
            <person name="Mitani Y."/>
            <person name="Peeters C."/>
            <person name="Kikuchi Y."/>
            <person name="Vandamme P."/>
        </authorList>
    </citation>
    <scope>NUCLEOTIDE SEQUENCE [LARGE SCALE GENOMIC DNA]</scope>
    <source>
        <strain evidence="1">RPE64</strain>
    </source>
</reference>
<dbReference type="OrthoDB" id="9099347at2"/>